<dbReference type="InParanoid" id="A0A7N4NRJ0"/>
<evidence type="ECO:0000313" key="4">
    <source>
        <dbReference type="Proteomes" id="UP000007648"/>
    </source>
</evidence>
<organism evidence="3 4">
    <name type="scientific">Sarcophilus harrisii</name>
    <name type="common">Tasmanian devil</name>
    <name type="synonym">Sarcophilus laniarius</name>
    <dbReference type="NCBI Taxonomy" id="9305"/>
    <lineage>
        <taxon>Eukaryota</taxon>
        <taxon>Metazoa</taxon>
        <taxon>Chordata</taxon>
        <taxon>Craniata</taxon>
        <taxon>Vertebrata</taxon>
        <taxon>Euteleostomi</taxon>
        <taxon>Mammalia</taxon>
        <taxon>Metatheria</taxon>
        <taxon>Dasyuromorphia</taxon>
        <taxon>Dasyuridae</taxon>
        <taxon>Sarcophilus</taxon>
    </lineage>
</organism>
<reference evidence="3" key="2">
    <citation type="submission" date="2025-08" db="UniProtKB">
        <authorList>
            <consortium name="Ensembl"/>
        </authorList>
    </citation>
    <scope>IDENTIFICATION</scope>
</reference>
<feature type="domain" description="BCMA TALL-1 binding" evidence="2">
    <location>
        <begin position="5"/>
        <end position="40"/>
    </location>
</feature>
<dbReference type="Gene3D" id="4.10.1290.10">
    <property type="entry name" value="Tumor necrosis factor receptor superfamily"/>
    <property type="match status" value="1"/>
</dbReference>
<keyword evidence="1" id="KW-1133">Transmembrane helix</keyword>
<keyword evidence="1" id="KW-0472">Membrane</keyword>
<dbReference type="GeneID" id="100935026"/>
<evidence type="ECO:0000313" key="3">
    <source>
        <dbReference type="Ensembl" id="ENSSHAP00000027261.1"/>
    </source>
</evidence>
<dbReference type="InterPro" id="IPR022320">
    <property type="entry name" value="TNFR_17"/>
</dbReference>
<accession>A0A7N4NRJ0</accession>
<dbReference type="PANTHER" id="PTHR20437">
    <property type="entry name" value="TUMOR NECROSIS FACTOR RECEPTOR SUBFAMILY MEMBER 13/17"/>
    <property type="match status" value="1"/>
</dbReference>
<dbReference type="CTD" id="608"/>
<dbReference type="GO" id="GO:0038023">
    <property type="term" value="F:signaling receptor activity"/>
    <property type="evidence" value="ECO:0007669"/>
    <property type="project" value="InterPro"/>
</dbReference>
<dbReference type="OrthoDB" id="9894478at2759"/>
<reference evidence="3" key="3">
    <citation type="submission" date="2025-09" db="UniProtKB">
        <authorList>
            <consortium name="Ensembl"/>
        </authorList>
    </citation>
    <scope>IDENTIFICATION</scope>
</reference>
<evidence type="ECO:0000259" key="2">
    <source>
        <dbReference type="Pfam" id="PF09257"/>
    </source>
</evidence>
<gene>
    <name evidence="3" type="primary">TNFRSF17</name>
</gene>
<dbReference type="FunCoup" id="A0A7N4NRJ0">
    <property type="interactions" value="614"/>
</dbReference>
<name>A0A7N4NRJ0_SARHA</name>
<keyword evidence="4" id="KW-1185">Reference proteome</keyword>
<dbReference type="RefSeq" id="XP_012398400.1">
    <property type="nucleotide sequence ID" value="XM_012542946.3"/>
</dbReference>
<dbReference type="SUPFAM" id="SSF57586">
    <property type="entry name" value="TNF receptor-like"/>
    <property type="match status" value="1"/>
</dbReference>
<reference evidence="3 4" key="1">
    <citation type="journal article" date="2011" name="Proc. Natl. Acad. Sci. U.S.A.">
        <title>Genetic diversity and population structure of the endangered marsupial Sarcophilus harrisii (Tasmanian devil).</title>
        <authorList>
            <person name="Miller W."/>
            <person name="Hayes V.M."/>
            <person name="Ratan A."/>
            <person name="Petersen D.C."/>
            <person name="Wittekindt N.E."/>
            <person name="Miller J."/>
            <person name="Walenz B."/>
            <person name="Knight J."/>
            <person name="Qi J."/>
            <person name="Zhao F."/>
            <person name="Wang Q."/>
            <person name="Bedoya-Reina O.C."/>
            <person name="Katiyar N."/>
            <person name="Tomsho L.P."/>
            <person name="Kasson L.M."/>
            <person name="Hardie R.A."/>
            <person name="Woodbridge P."/>
            <person name="Tindall E.A."/>
            <person name="Bertelsen M.F."/>
            <person name="Dixon D."/>
            <person name="Pyecroft S."/>
            <person name="Helgen K.M."/>
            <person name="Lesk A.M."/>
            <person name="Pringle T.H."/>
            <person name="Patterson N."/>
            <person name="Zhang Y."/>
            <person name="Kreiss A."/>
            <person name="Woods G.M."/>
            <person name="Jones M.E."/>
            <person name="Schuster S.C."/>
        </authorList>
    </citation>
    <scope>NUCLEOTIDE SEQUENCE [LARGE SCALE GENOMIC DNA]</scope>
</reference>
<dbReference type="PRINTS" id="PR01967">
    <property type="entry name" value="TNFACTORR17"/>
</dbReference>
<dbReference type="GO" id="GO:0033209">
    <property type="term" value="P:tumor necrosis factor-mediated signaling pathway"/>
    <property type="evidence" value="ECO:0007669"/>
    <property type="project" value="InterPro"/>
</dbReference>
<dbReference type="GeneTree" id="ENSGT00940000154485"/>
<sequence length="186" mass="20945">MAQKCFQNEYFDNLLYACKPCHLRCSNTPPLVCQSYCYASNTSTLKITDVSLWICLGVGIISSLTIFLLILLKKKNPKRSKDELENTEPKTEVQEITKFDLDRSKYDEAGILPRNSTTMPYIIEECKCKDCNLDKGDIASDICFPLPAMEEGATVLVTTKTNDFCKSSSGPMNDTFMGIWKSIFTT</sequence>
<dbReference type="KEGG" id="shr:100935026"/>
<dbReference type="Proteomes" id="UP000007648">
    <property type="component" value="Unassembled WGS sequence"/>
</dbReference>
<protein>
    <submittedName>
        <fullName evidence="3">TNF receptor superfamily member 17</fullName>
    </submittedName>
</protein>
<dbReference type="CDD" id="cd13414">
    <property type="entry name" value="TNFRSF17"/>
    <property type="match status" value="1"/>
</dbReference>
<dbReference type="Pfam" id="PF09257">
    <property type="entry name" value="BCMA-Tall_bind"/>
    <property type="match status" value="1"/>
</dbReference>
<dbReference type="Ensembl" id="ENSSHAT00000030419.1">
    <property type="protein sequence ID" value="ENSSHAP00000027261.1"/>
    <property type="gene ID" value="ENSSHAG00000024421.1"/>
</dbReference>
<feature type="transmembrane region" description="Helical" evidence="1">
    <location>
        <begin position="50"/>
        <end position="72"/>
    </location>
</feature>
<dbReference type="InterPro" id="IPR043521">
    <property type="entry name" value="TNFR_13C/17"/>
</dbReference>
<dbReference type="AlphaFoldDB" id="A0A7N4NRJ0"/>
<proteinExistence type="predicted"/>
<dbReference type="PANTHER" id="PTHR20437:SF0">
    <property type="entry name" value="TUMOR NECROSIS FACTOR RECEPTOR SUPERFAMILY MEMBER 17"/>
    <property type="match status" value="1"/>
</dbReference>
<evidence type="ECO:0000256" key="1">
    <source>
        <dbReference type="SAM" id="Phobius"/>
    </source>
</evidence>
<keyword evidence="1" id="KW-0812">Transmembrane</keyword>
<dbReference type="InterPro" id="IPR015337">
    <property type="entry name" value="BCMA_Tall-1-bd"/>
</dbReference>